<proteinExistence type="predicted"/>
<dbReference type="InterPro" id="IPR056666">
    <property type="entry name" value="DrmE_C"/>
</dbReference>
<accession>A0A0M0L9N9</accession>
<organism evidence="2 3">
    <name type="scientific">Viridibacillus arvi</name>
    <dbReference type="NCBI Taxonomy" id="263475"/>
    <lineage>
        <taxon>Bacteria</taxon>
        <taxon>Bacillati</taxon>
        <taxon>Bacillota</taxon>
        <taxon>Bacilli</taxon>
        <taxon>Bacillales</taxon>
        <taxon>Caryophanaceae</taxon>
        <taxon>Viridibacillus</taxon>
    </lineage>
</organism>
<dbReference type="RefSeq" id="WP_053418679.1">
    <property type="nucleotide sequence ID" value="NZ_LILB01000008.1"/>
</dbReference>
<keyword evidence="3" id="KW-1185">Reference proteome</keyword>
<gene>
    <name evidence="2" type="ORF">AMD00_19410</name>
</gene>
<protein>
    <recommendedName>
        <fullName evidence="1">DISARM protein DrmE C-terminal domain-containing protein</fullName>
    </recommendedName>
</protein>
<sequence>MPGYRRANISLANELFSSVTTVKFIKVEEERIGQLMHALKNLKTAVKTYYEYDEILIEETELFIRVCRKIVGSIRNYSTYFKANNESIVKYFSFTKKAIYADLFKKNIEPIIELIKYLRKQDHNAYIDTLKRMQISNDITGDNTYLLTKQKIVDEYIEINEWKIKVMIDKDFVEAGIYADHVIFLGTSSYFDRKFSEIFYGKNTIFLGYSCFENRLIKRKSFSNLMSQNDSINTIYKNVNLEQGFEGIDYRDAFLIKNEKKSEEAIISQFENAANDALTEKVEVKLAAISNNNYIFLPIRQKVNVIDRESLKITQEKVRDLSIGDLLVFRTQNASGLVREVADKIMGANAGEYRENVEKWKKKLRFNVRRKGIETVSRILKKRYGIEVAKENNVKNWIGSYSIKPSCLNELLEALNFDLKDIQEIINSTDKIVSAHISAGHQISHVLMNELDKNLESLIDENGFYTFESKEFEGATFNIEEVKKISKQTYSIPENEALKIIKRRGVVYGN</sequence>
<evidence type="ECO:0000259" key="1">
    <source>
        <dbReference type="Pfam" id="PF24957"/>
    </source>
</evidence>
<feature type="domain" description="DISARM protein DrmE C-terminal" evidence="1">
    <location>
        <begin position="289"/>
        <end position="448"/>
    </location>
</feature>
<evidence type="ECO:0000313" key="3">
    <source>
        <dbReference type="Proteomes" id="UP000036867"/>
    </source>
</evidence>
<dbReference type="EMBL" id="LILB01000008">
    <property type="protein sequence ID" value="KOO47806.1"/>
    <property type="molecule type" value="Genomic_DNA"/>
</dbReference>
<dbReference type="Pfam" id="PF24957">
    <property type="entry name" value="DrmE_C"/>
    <property type="match status" value="1"/>
</dbReference>
<dbReference type="OrthoDB" id="2769924at2"/>
<reference evidence="3" key="1">
    <citation type="submission" date="2015-08" db="EMBL/GenBank/DDBJ databases">
        <title>Fjat-10028 dsm 16317.</title>
        <authorList>
            <person name="Liu B."/>
            <person name="Wang J."/>
            <person name="Zhu Y."/>
            <person name="Liu G."/>
            <person name="Chen Q."/>
            <person name="Chen Z."/>
            <person name="Lan J."/>
            <person name="Che J."/>
            <person name="Ge C."/>
            <person name="Shi H."/>
            <person name="Pan Z."/>
            <person name="Liu X."/>
        </authorList>
    </citation>
    <scope>NUCLEOTIDE SEQUENCE [LARGE SCALE GENOMIC DNA]</scope>
    <source>
        <strain evidence="3">DSM 16317</strain>
    </source>
</reference>
<dbReference type="STRING" id="263475.AMD00_19410"/>
<comment type="caution">
    <text evidence="2">The sequence shown here is derived from an EMBL/GenBank/DDBJ whole genome shotgun (WGS) entry which is preliminary data.</text>
</comment>
<name>A0A0M0L9N9_9BACL</name>
<dbReference type="GeneID" id="301138266"/>
<evidence type="ECO:0000313" key="2">
    <source>
        <dbReference type="EMBL" id="KOO47806.1"/>
    </source>
</evidence>
<dbReference type="AlphaFoldDB" id="A0A0M0L9N9"/>
<dbReference type="Proteomes" id="UP000036867">
    <property type="component" value="Unassembled WGS sequence"/>
</dbReference>